<dbReference type="eggNOG" id="COG2067">
    <property type="taxonomic scope" value="Bacteria"/>
</dbReference>
<dbReference type="GO" id="GO:0009279">
    <property type="term" value="C:cell outer membrane"/>
    <property type="evidence" value="ECO:0007669"/>
    <property type="project" value="UniProtKB-SubCell"/>
</dbReference>
<reference evidence="9 10" key="1">
    <citation type="submission" date="2009-08" db="EMBL/GenBank/DDBJ databases">
        <title>The draft genome of Rhodobacter sp. SW2.</title>
        <authorList>
            <consortium name="US DOE Joint Genome Institute (JGI-PGF)"/>
            <person name="Lucas S."/>
            <person name="Copeland A."/>
            <person name="Lapidus A."/>
            <person name="Glavina del Rio T."/>
            <person name="Tice H."/>
            <person name="Bruce D."/>
            <person name="Goodwin L."/>
            <person name="Pitluck S."/>
            <person name="Larimer F."/>
            <person name="Land M.L."/>
            <person name="Hauser L."/>
            <person name="Emerson D."/>
        </authorList>
    </citation>
    <scope>NUCLEOTIDE SEQUENCE [LARGE SCALE GENOMIC DNA]</scope>
    <source>
        <strain evidence="9 10">SW2</strain>
    </source>
</reference>
<dbReference type="Gene3D" id="2.40.160.60">
    <property type="entry name" value="Outer membrane protein transport protein (OMPP1/FadL/TodX)"/>
    <property type="match status" value="1"/>
</dbReference>
<evidence type="ECO:0000256" key="3">
    <source>
        <dbReference type="ARBA" id="ARBA00022452"/>
    </source>
</evidence>
<accession>C8S353</accession>
<evidence type="ECO:0000256" key="7">
    <source>
        <dbReference type="ARBA" id="ARBA00023237"/>
    </source>
</evidence>
<keyword evidence="6" id="KW-0472">Membrane</keyword>
<dbReference type="PANTHER" id="PTHR35093">
    <property type="entry name" value="OUTER MEMBRANE PROTEIN NMB0088-RELATED"/>
    <property type="match status" value="1"/>
</dbReference>
<dbReference type="OrthoDB" id="9922at2"/>
<dbReference type="STRING" id="371731.Rsw2DRAFT_2481"/>
<sequence>MRRKWSARRLAGVAAVMAAGLGAPAHATEGYVALGFGPIQRGQGGAGVATTGFDAMSGTINPAATATVGRSLSLGMEVFSPSRGYTADGTFFVAPGSHRSNANYFPIPNFAYNTPLASGGVLTFSAYGNGGMNTTYGNFANANCGGGSGVYCGGAAGVDLTQLFLSVAYARKDGALSWGIAPVVAVQAFKAKGLAAFGAISSDPTSLSNNGLDWSYGIGLRAGLIYELSSAVSFGLSAQSKFNMSKFSKYAGLFENGGDFDIPAQVTAGVAVKASPDVTLMLDYQRIFYSGVKSVSNGFVTTAPLGAPGATGFGWDDVDVIKLGVAWQQNDQMTWRAGYAHSSNPLGSEDVTLGLLAPGVVTNHFTLGGSYAASERDSFDFAVEYAPNVKVSGGEVTPGGPTPGRITVDMDQVGVSFGWRRTF</sequence>
<evidence type="ECO:0000256" key="4">
    <source>
        <dbReference type="ARBA" id="ARBA00022692"/>
    </source>
</evidence>
<keyword evidence="10" id="KW-1185">Reference proteome</keyword>
<evidence type="ECO:0000313" key="10">
    <source>
        <dbReference type="Proteomes" id="UP000010121"/>
    </source>
</evidence>
<dbReference type="SUPFAM" id="SSF56935">
    <property type="entry name" value="Porins"/>
    <property type="match status" value="1"/>
</dbReference>
<dbReference type="EMBL" id="ACYY01000017">
    <property type="protein sequence ID" value="EEW24535.1"/>
    <property type="molecule type" value="Genomic_DNA"/>
</dbReference>
<evidence type="ECO:0000313" key="9">
    <source>
        <dbReference type="EMBL" id="EEW24535.1"/>
    </source>
</evidence>
<dbReference type="PANTHER" id="PTHR35093:SF8">
    <property type="entry name" value="OUTER MEMBRANE PROTEIN NMB0088-RELATED"/>
    <property type="match status" value="1"/>
</dbReference>
<comment type="similarity">
    <text evidence="2">Belongs to the OmpP1/FadL family.</text>
</comment>
<dbReference type="GO" id="GO:0015483">
    <property type="term" value="F:long-chain fatty acid transporting porin activity"/>
    <property type="evidence" value="ECO:0007669"/>
    <property type="project" value="TreeGrafter"/>
</dbReference>
<dbReference type="Proteomes" id="UP000010121">
    <property type="component" value="Unassembled WGS sequence"/>
</dbReference>
<evidence type="ECO:0000256" key="6">
    <source>
        <dbReference type="ARBA" id="ARBA00023136"/>
    </source>
</evidence>
<feature type="signal peptide" evidence="8">
    <location>
        <begin position="1"/>
        <end position="27"/>
    </location>
</feature>
<proteinExistence type="inferred from homology"/>
<dbReference type="InterPro" id="IPR005017">
    <property type="entry name" value="OMPP1/FadL/TodX"/>
</dbReference>
<gene>
    <name evidence="9" type="ORF">Rsw2DRAFT_2481</name>
</gene>
<keyword evidence="7" id="KW-0998">Cell outer membrane</keyword>
<protein>
    <submittedName>
        <fullName evidence="9">Membrane protein involved in aromatic hydrocarbon degradation</fullName>
    </submittedName>
</protein>
<dbReference type="AlphaFoldDB" id="C8S353"/>
<evidence type="ECO:0000256" key="8">
    <source>
        <dbReference type="SAM" id="SignalP"/>
    </source>
</evidence>
<keyword evidence="4" id="KW-0812">Transmembrane</keyword>
<evidence type="ECO:0000256" key="1">
    <source>
        <dbReference type="ARBA" id="ARBA00004571"/>
    </source>
</evidence>
<keyword evidence="3" id="KW-1134">Transmembrane beta strand</keyword>
<organism evidence="9 10">
    <name type="scientific">Rhodobacter ferrooxidans</name>
    <dbReference type="NCBI Taxonomy" id="371731"/>
    <lineage>
        <taxon>Bacteria</taxon>
        <taxon>Pseudomonadati</taxon>
        <taxon>Pseudomonadota</taxon>
        <taxon>Alphaproteobacteria</taxon>
        <taxon>Rhodobacterales</taxon>
        <taxon>Rhodobacter group</taxon>
        <taxon>Rhodobacter</taxon>
    </lineage>
</organism>
<name>C8S353_9RHOB</name>
<evidence type="ECO:0000256" key="2">
    <source>
        <dbReference type="ARBA" id="ARBA00008163"/>
    </source>
</evidence>
<evidence type="ECO:0000256" key="5">
    <source>
        <dbReference type="ARBA" id="ARBA00022729"/>
    </source>
</evidence>
<dbReference type="Pfam" id="PF03349">
    <property type="entry name" value="Toluene_X"/>
    <property type="match status" value="1"/>
</dbReference>
<comment type="subcellular location">
    <subcellularLocation>
        <location evidence="1">Cell outer membrane</location>
        <topology evidence="1">Multi-pass membrane protein</topology>
    </subcellularLocation>
</comment>
<feature type="chain" id="PRO_5002989797" evidence="8">
    <location>
        <begin position="28"/>
        <end position="423"/>
    </location>
</feature>
<dbReference type="RefSeq" id="WP_008031472.1">
    <property type="nucleotide sequence ID" value="NZ_ACYY01000017.1"/>
</dbReference>
<comment type="caution">
    <text evidence="9">The sequence shown here is derived from an EMBL/GenBank/DDBJ whole genome shotgun (WGS) entry which is preliminary data.</text>
</comment>
<keyword evidence="5 8" id="KW-0732">Signal</keyword>